<proteinExistence type="predicted"/>
<dbReference type="EMBL" id="RQVQ01000014">
    <property type="protein sequence ID" value="RRJ90912.1"/>
    <property type="molecule type" value="Genomic_DNA"/>
</dbReference>
<evidence type="ECO:0000313" key="2">
    <source>
        <dbReference type="Proteomes" id="UP000275719"/>
    </source>
</evidence>
<gene>
    <name evidence="1" type="ORF">EG240_07760</name>
</gene>
<dbReference type="Proteomes" id="UP000275719">
    <property type="component" value="Unassembled WGS sequence"/>
</dbReference>
<dbReference type="OrthoDB" id="979487at2"/>
<reference evidence="1 2" key="1">
    <citation type="submission" date="2018-11" db="EMBL/GenBank/DDBJ databases">
        <title>Flavobacterium sp. nov., YIM 102701-2 draft genome.</title>
        <authorList>
            <person name="Li G."/>
            <person name="Jiang Y."/>
        </authorList>
    </citation>
    <scope>NUCLEOTIDE SEQUENCE [LARGE SCALE GENOMIC DNA]</scope>
    <source>
        <strain evidence="1 2">YIM 102701-2</strain>
    </source>
</reference>
<keyword evidence="2" id="KW-1185">Reference proteome</keyword>
<evidence type="ECO:0000313" key="1">
    <source>
        <dbReference type="EMBL" id="RRJ90912.1"/>
    </source>
</evidence>
<organism evidence="1 2">
    <name type="scientific">Paenimyroides tangerinum</name>
    <dbReference type="NCBI Taxonomy" id="2488728"/>
    <lineage>
        <taxon>Bacteria</taxon>
        <taxon>Pseudomonadati</taxon>
        <taxon>Bacteroidota</taxon>
        <taxon>Flavobacteriia</taxon>
        <taxon>Flavobacteriales</taxon>
        <taxon>Flavobacteriaceae</taxon>
        <taxon>Paenimyroides</taxon>
    </lineage>
</organism>
<protein>
    <recommendedName>
        <fullName evidence="3">Adenylosuccinate lyase</fullName>
    </recommendedName>
</protein>
<dbReference type="AlphaFoldDB" id="A0A3P3W6W1"/>
<sequence>MNSLEILSNLNVNLSINSRKIAKKTILDLNISAQDVLNFIKISDERNQVLFICVLDYIIEEFPDYLNESLNDFILLQENFKNETCKRCTSRIVFHILKQNSETFDKKQKNQLIVIHFDWLISNSFVATRVNCLSVIFELRNEAEWIKTELIGIIEQQIILQEPSFVSRAKKILAKIHKEANR</sequence>
<dbReference type="RefSeq" id="WP_125018826.1">
    <property type="nucleotide sequence ID" value="NZ_RQVQ01000014.1"/>
</dbReference>
<evidence type="ECO:0008006" key="3">
    <source>
        <dbReference type="Google" id="ProtNLM"/>
    </source>
</evidence>
<name>A0A3P3W6W1_9FLAO</name>
<accession>A0A3P3W6W1</accession>
<comment type="caution">
    <text evidence="1">The sequence shown here is derived from an EMBL/GenBank/DDBJ whole genome shotgun (WGS) entry which is preliminary data.</text>
</comment>